<keyword evidence="3" id="KW-1185">Reference proteome</keyword>
<protein>
    <recommendedName>
        <fullName evidence="4">Periplasmic binding protein-like II</fullName>
    </recommendedName>
</protein>
<dbReference type="STRING" id="1314790.A0A1Y1WP01"/>
<evidence type="ECO:0000256" key="1">
    <source>
        <dbReference type="SAM" id="SignalP"/>
    </source>
</evidence>
<gene>
    <name evidence="2" type="ORF">K493DRAFT_366091</name>
</gene>
<dbReference type="OrthoDB" id="409848at2759"/>
<comment type="caution">
    <text evidence="2">The sequence shown here is derived from an EMBL/GenBank/DDBJ whole genome shotgun (WGS) entry which is preliminary data.</text>
</comment>
<dbReference type="PROSITE" id="PS51257">
    <property type="entry name" value="PROKAR_LIPOPROTEIN"/>
    <property type="match status" value="1"/>
</dbReference>
<dbReference type="Proteomes" id="UP000193498">
    <property type="component" value="Unassembled WGS sequence"/>
</dbReference>
<accession>A0A1Y1WP01</accession>
<feature type="chain" id="PRO_5012914698" description="Periplasmic binding protein-like II" evidence="1">
    <location>
        <begin position="20"/>
        <end position="407"/>
    </location>
</feature>
<keyword evidence="1" id="KW-0732">Signal</keyword>
<organism evidence="2 3">
    <name type="scientific">Basidiobolus meristosporus CBS 931.73</name>
    <dbReference type="NCBI Taxonomy" id="1314790"/>
    <lineage>
        <taxon>Eukaryota</taxon>
        <taxon>Fungi</taxon>
        <taxon>Fungi incertae sedis</taxon>
        <taxon>Zoopagomycota</taxon>
        <taxon>Entomophthoromycotina</taxon>
        <taxon>Basidiobolomycetes</taxon>
        <taxon>Basidiobolales</taxon>
        <taxon>Basidiobolaceae</taxon>
        <taxon>Basidiobolus</taxon>
    </lineage>
</organism>
<feature type="signal peptide" evidence="1">
    <location>
        <begin position="1"/>
        <end position="19"/>
    </location>
</feature>
<dbReference type="SUPFAM" id="SSF53807">
    <property type="entry name" value="Helical backbone' metal receptor"/>
    <property type="match status" value="1"/>
</dbReference>
<dbReference type="InParanoid" id="A0A1Y1WP01"/>
<reference evidence="2 3" key="1">
    <citation type="submission" date="2016-07" db="EMBL/GenBank/DDBJ databases">
        <title>Pervasive Adenine N6-methylation of Active Genes in Fungi.</title>
        <authorList>
            <consortium name="DOE Joint Genome Institute"/>
            <person name="Mondo S.J."/>
            <person name="Dannebaum R.O."/>
            <person name="Kuo R.C."/>
            <person name="Labutti K."/>
            <person name="Haridas S."/>
            <person name="Kuo A."/>
            <person name="Salamov A."/>
            <person name="Ahrendt S.R."/>
            <person name="Lipzen A."/>
            <person name="Sullivan W."/>
            <person name="Andreopoulos W.B."/>
            <person name="Clum A."/>
            <person name="Lindquist E."/>
            <person name="Daum C."/>
            <person name="Ramamoorthy G.K."/>
            <person name="Gryganskyi A."/>
            <person name="Culley D."/>
            <person name="Magnuson J.K."/>
            <person name="James T.Y."/>
            <person name="O'Malley M.A."/>
            <person name="Stajich J.E."/>
            <person name="Spatafora J.W."/>
            <person name="Visel A."/>
            <person name="Grigoriev I.V."/>
        </authorList>
    </citation>
    <scope>NUCLEOTIDE SEQUENCE [LARGE SCALE GENOMIC DNA]</scope>
    <source>
        <strain evidence="2 3">CBS 931.73</strain>
    </source>
</reference>
<evidence type="ECO:0008006" key="4">
    <source>
        <dbReference type="Google" id="ProtNLM"/>
    </source>
</evidence>
<dbReference type="PANTHER" id="PTHR38360">
    <property type="entry name" value="OS03G0120000 PROTEIN"/>
    <property type="match status" value="1"/>
</dbReference>
<dbReference type="EMBL" id="MCFE01001028">
    <property type="protein sequence ID" value="ORX75267.1"/>
    <property type="molecule type" value="Genomic_DNA"/>
</dbReference>
<evidence type="ECO:0000313" key="3">
    <source>
        <dbReference type="Proteomes" id="UP000193498"/>
    </source>
</evidence>
<sequence length="407" mass="46692">MRCFSICTLTFLGLTAVSCEVLTSNIVDPSFRVENYDPATDYFPDKVTFNNATKSRIEYRMNWKYVQLSSIHKYILYQRGTPQPERISQYDEFFEIPLNRVEVVNSTAVSYLDMLGLGERIVSAEPQYLTSPCIANSNSGVNVDALFSPDRYIVGNKTIHITEDPWYSPLVRSDLIKIYSVFFNLEKTANKITRKIEDNYNCVKSEVGSMKAKTMPKIAWIYRSDYYKYHGSDVYYVYSTTSYLGSLMQDSGAQLIEFDEDNGALAHGYKNLNEFLDVIKDADIVVEISDFIHQNITYPTVDEVLQLYNLSVADTQYKFISNKAVYRVDRIQTKGGDVDWYFNAVVMADAALQDTVNMAHHDFKSNYTFHWMRSLFDDEKLDGPKHSTCIDPKAPLANVAYKCDARI</sequence>
<evidence type="ECO:0000313" key="2">
    <source>
        <dbReference type="EMBL" id="ORX75267.1"/>
    </source>
</evidence>
<dbReference type="AlphaFoldDB" id="A0A1Y1WP01"/>
<name>A0A1Y1WP01_9FUNG</name>
<dbReference type="PANTHER" id="PTHR38360:SF1">
    <property type="entry name" value="F12P19.7"/>
    <property type="match status" value="1"/>
</dbReference>
<proteinExistence type="predicted"/>